<reference evidence="4 5" key="1">
    <citation type="submission" date="2021-03" db="EMBL/GenBank/DDBJ databases">
        <title>Sequencing the genomes of 1000 actinobacteria strains.</title>
        <authorList>
            <person name="Klenk H.-P."/>
        </authorList>
    </citation>
    <scope>NUCLEOTIDE SEQUENCE [LARGE SCALE GENOMIC DNA]</scope>
    <source>
        <strain evidence="4 5">DSM 45516</strain>
    </source>
</reference>
<evidence type="ECO:0000259" key="3">
    <source>
        <dbReference type="Pfam" id="PF10756"/>
    </source>
</evidence>
<dbReference type="Proteomes" id="UP001519325">
    <property type="component" value="Unassembled WGS sequence"/>
</dbReference>
<evidence type="ECO:0000256" key="2">
    <source>
        <dbReference type="SAM" id="Phobius"/>
    </source>
</evidence>
<organism evidence="4 5">
    <name type="scientific">Nocardia goodfellowii</name>
    <dbReference type="NCBI Taxonomy" id="882446"/>
    <lineage>
        <taxon>Bacteria</taxon>
        <taxon>Bacillati</taxon>
        <taxon>Actinomycetota</taxon>
        <taxon>Actinomycetes</taxon>
        <taxon>Mycobacteriales</taxon>
        <taxon>Nocardiaceae</taxon>
        <taxon>Nocardia</taxon>
    </lineage>
</organism>
<keyword evidence="2" id="KW-0812">Transmembrane</keyword>
<evidence type="ECO:0000313" key="4">
    <source>
        <dbReference type="EMBL" id="MBP2189941.1"/>
    </source>
</evidence>
<evidence type="ECO:0000256" key="1">
    <source>
        <dbReference type="SAM" id="MobiDB-lite"/>
    </source>
</evidence>
<feature type="transmembrane region" description="Helical" evidence="2">
    <location>
        <begin position="36"/>
        <end position="52"/>
    </location>
</feature>
<proteinExistence type="predicted"/>
<name>A0ABS4QGZ5_9NOCA</name>
<feature type="domain" description="Low molecular weight protein antigen 6 PH" evidence="3">
    <location>
        <begin position="75"/>
        <end position="145"/>
    </location>
</feature>
<dbReference type="InterPro" id="IPR019692">
    <property type="entry name" value="CFP-6_PH"/>
</dbReference>
<comment type="caution">
    <text evidence="4">The sequence shown here is derived from an EMBL/GenBank/DDBJ whole genome shotgun (WGS) entry which is preliminary data.</text>
</comment>
<dbReference type="EMBL" id="JAGGMR010000001">
    <property type="protein sequence ID" value="MBP2189941.1"/>
    <property type="molecule type" value="Genomic_DNA"/>
</dbReference>
<keyword evidence="2" id="KW-0472">Membrane</keyword>
<keyword evidence="2" id="KW-1133">Transmembrane helix</keyword>
<protein>
    <recommendedName>
        <fullName evidence="3">Low molecular weight protein antigen 6 PH domain-containing protein</fullName>
    </recommendedName>
</protein>
<dbReference type="RefSeq" id="WP_209889357.1">
    <property type="nucleotide sequence ID" value="NZ_JAGGMR010000001.1"/>
</dbReference>
<keyword evidence="5" id="KW-1185">Reference proteome</keyword>
<accession>A0ABS4QGZ5</accession>
<sequence>MSSPHQSVPPAKSSHTSDEGSATGGSEPKVIRIPQTSYIGVVVLFFCVFFFFAGWPIGLWWLLLIPLAAALWIARTQTRVSDAGLDLRTVFKQRHIDWDQLKGVSIPKRGYVRAHLTDGSEVKLPAVGYDRLRELISAAEGRIPDLFAAAEEAEQRAYEERKAAEAAEKAQDSTD</sequence>
<feature type="region of interest" description="Disordered" evidence="1">
    <location>
        <begin position="1"/>
        <end position="28"/>
    </location>
</feature>
<dbReference type="Pfam" id="PF10756">
    <property type="entry name" value="bPH_6"/>
    <property type="match status" value="1"/>
</dbReference>
<evidence type="ECO:0000313" key="5">
    <source>
        <dbReference type="Proteomes" id="UP001519325"/>
    </source>
</evidence>
<gene>
    <name evidence="4" type="ORF">BJ987_002842</name>
</gene>